<proteinExistence type="predicted"/>
<sequence>MATAGERRGARKSRVAGAAVLRALRRARDLYVRGARGFGKFVVAANPRAGVVGRPTSRVFGVGELNSEQELRELVRGAGAMRATRGAAADAGAGGKKAEAGAGAPAAWRGRGTAPLGRIEEDGALLEVLHCETDGVVYTYLVYLYGSPGGLASESVWPSCNRATLCAGLLALLDQKPTADITPRVHGSPYN</sequence>
<dbReference type="OMA" id="WVWARAC"/>
<dbReference type="Proteomes" id="UP000007015">
    <property type="component" value="Chromosome 3"/>
</dbReference>
<organism evidence="1 2">
    <name type="scientific">Oryza sativa subsp. indica</name>
    <name type="common">Rice</name>
    <dbReference type="NCBI Taxonomy" id="39946"/>
    <lineage>
        <taxon>Eukaryota</taxon>
        <taxon>Viridiplantae</taxon>
        <taxon>Streptophyta</taxon>
        <taxon>Embryophyta</taxon>
        <taxon>Tracheophyta</taxon>
        <taxon>Spermatophyta</taxon>
        <taxon>Magnoliopsida</taxon>
        <taxon>Liliopsida</taxon>
        <taxon>Poales</taxon>
        <taxon>Poaceae</taxon>
        <taxon>BOP clade</taxon>
        <taxon>Oryzoideae</taxon>
        <taxon>Oryzeae</taxon>
        <taxon>Oryzinae</taxon>
        <taxon>Oryza</taxon>
        <taxon>Oryza sativa</taxon>
    </lineage>
</organism>
<evidence type="ECO:0000313" key="1">
    <source>
        <dbReference type="EMBL" id="EEC75918.1"/>
    </source>
</evidence>
<dbReference type="EMBL" id="CM000128">
    <property type="protein sequence ID" value="EEC75918.1"/>
    <property type="molecule type" value="Genomic_DNA"/>
</dbReference>
<keyword evidence="2" id="KW-1185">Reference proteome</keyword>
<protein>
    <submittedName>
        <fullName evidence="1">Uncharacterized protein</fullName>
    </submittedName>
</protein>
<evidence type="ECO:0000313" key="2">
    <source>
        <dbReference type="Proteomes" id="UP000007015"/>
    </source>
</evidence>
<gene>
    <name evidence="1" type="ORF">OsI_13000</name>
</gene>
<dbReference type="Gramene" id="BGIOSGA013316-TA">
    <property type="protein sequence ID" value="BGIOSGA013316-PA"/>
    <property type="gene ID" value="BGIOSGA013316"/>
</dbReference>
<name>B8AP61_ORYSI</name>
<accession>B8AP61</accession>
<dbReference type="AlphaFoldDB" id="B8AP61"/>
<dbReference type="HOGENOM" id="CLU_1423644_0_0_1"/>
<reference evidence="1 2" key="1">
    <citation type="journal article" date="2005" name="PLoS Biol.">
        <title>The genomes of Oryza sativa: a history of duplications.</title>
        <authorList>
            <person name="Yu J."/>
            <person name="Wang J."/>
            <person name="Lin W."/>
            <person name="Li S."/>
            <person name="Li H."/>
            <person name="Zhou J."/>
            <person name="Ni P."/>
            <person name="Dong W."/>
            <person name="Hu S."/>
            <person name="Zeng C."/>
            <person name="Zhang J."/>
            <person name="Zhang Y."/>
            <person name="Li R."/>
            <person name="Xu Z."/>
            <person name="Li S."/>
            <person name="Li X."/>
            <person name="Zheng H."/>
            <person name="Cong L."/>
            <person name="Lin L."/>
            <person name="Yin J."/>
            <person name="Geng J."/>
            <person name="Li G."/>
            <person name="Shi J."/>
            <person name="Liu J."/>
            <person name="Lv H."/>
            <person name="Li J."/>
            <person name="Wang J."/>
            <person name="Deng Y."/>
            <person name="Ran L."/>
            <person name="Shi X."/>
            <person name="Wang X."/>
            <person name="Wu Q."/>
            <person name="Li C."/>
            <person name="Ren X."/>
            <person name="Wang J."/>
            <person name="Wang X."/>
            <person name="Li D."/>
            <person name="Liu D."/>
            <person name="Zhang X."/>
            <person name="Ji Z."/>
            <person name="Zhao W."/>
            <person name="Sun Y."/>
            <person name="Zhang Z."/>
            <person name="Bao J."/>
            <person name="Han Y."/>
            <person name="Dong L."/>
            <person name="Ji J."/>
            <person name="Chen P."/>
            <person name="Wu S."/>
            <person name="Liu J."/>
            <person name="Xiao Y."/>
            <person name="Bu D."/>
            <person name="Tan J."/>
            <person name="Yang L."/>
            <person name="Ye C."/>
            <person name="Zhang J."/>
            <person name="Xu J."/>
            <person name="Zhou Y."/>
            <person name="Yu Y."/>
            <person name="Zhang B."/>
            <person name="Zhuang S."/>
            <person name="Wei H."/>
            <person name="Liu B."/>
            <person name="Lei M."/>
            <person name="Yu H."/>
            <person name="Li Y."/>
            <person name="Xu H."/>
            <person name="Wei S."/>
            <person name="He X."/>
            <person name="Fang L."/>
            <person name="Zhang Z."/>
            <person name="Zhang Y."/>
            <person name="Huang X."/>
            <person name="Su Z."/>
            <person name="Tong W."/>
            <person name="Li J."/>
            <person name="Tong Z."/>
            <person name="Li S."/>
            <person name="Ye J."/>
            <person name="Wang L."/>
            <person name="Fang L."/>
            <person name="Lei T."/>
            <person name="Chen C."/>
            <person name="Chen H."/>
            <person name="Xu Z."/>
            <person name="Li H."/>
            <person name="Huang H."/>
            <person name="Zhang F."/>
            <person name="Xu H."/>
            <person name="Li N."/>
            <person name="Zhao C."/>
            <person name="Li S."/>
            <person name="Dong L."/>
            <person name="Huang Y."/>
            <person name="Li L."/>
            <person name="Xi Y."/>
            <person name="Qi Q."/>
            <person name="Li W."/>
            <person name="Zhang B."/>
            <person name="Hu W."/>
            <person name="Zhang Y."/>
            <person name="Tian X."/>
            <person name="Jiao Y."/>
            <person name="Liang X."/>
            <person name="Jin J."/>
            <person name="Gao L."/>
            <person name="Zheng W."/>
            <person name="Hao B."/>
            <person name="Liu S."/>
            <person name="Wang W."/>
            <person name="Yuan L."/>
            <person name="Cao M."/>
            <person name="McDermott J."/>
            <person name="Samudrala R."/>
            <person name="Wang J."/>
            <person name="Wong G.K."/>
            <person name="Yang H."/>
        </authorList>
    </citation>
    <scope>NUCLEOTIDE SEQUENCE [LARGE SCALE GENOMIC DNA]</scope>
    <source>
        <strain evidence="2">cv. 93-11</strain>
    </source>
</reference>